<keyword evidence="2" id="KW-1185">Reference proteome</keyword>
<sequence length="157" mass="16382">MALLGCTDPLKEAAIIELGGEDPAIPAGPLHRAGQPCLLCHDGGVTTPFSVAGTIHRLADAPVAAGGVVVSLVDKRGVTFEAATNCAGNFFVRPGDFTPEYPMWVTIERGEWRQEMESPVNGDGSCATCHTSETGTRSAGQVYILPFELGPEEAGCP</sequence>
<gene>
    <name evidence="1" type="ORF">CMC5_063020</name>
</gene>
<dbReference type="SUPFAM" id="SSF48695">
    <property type="entry name" value="Multiheme cytochromes"/>
    <property type="match status" value="1"/>
</dbReference>
<organism evidence="1 2">
    <name type="scientific">Chondromyces crocatus</name>
    <dbReference type="NCBI Taxonomy" id="52"/>
    <lineage>
        <taxon>Bacteria</taxon>
        <taxon>Pseudomonadati</taxon>
        <taxon>Myxococcota</taxon>
        <taxon>Polyangia</taxon>
        <taxon>Polyangiales</taxon>
        <taxon>Polyangiaceae</taxon>
        <taxon>Chondromyces</taxon>
    </lineage>
</organism>
<dbReference type="STRING" id="52.CMC5_063020"/>
<proteinExistence type="predicted"/>
<evidence type="ECO:0008006" key="3">
    <source>
        <dbReference type="Google" id="ProtNLM"/>
    </source>
</evidence>
<evidence type="ECO:0000313" key="2">
    <source>
        <dbReference type="Proteomes" id="UP000067626"/>
    </source>
</evidence>
<dbReference type="AlphaFoldDB" id="A0A0K1EMK4"/>
<protein>
    <recommendedName>
        <fullName evidence="3">Carboxypeptidase regulatory-like domain-containing protein</fullName>
    </recommendedName>
</protein>
<dbReference type="EMBL" id="CP012159">
    <property type="protein sequence ID" value="AKT42079.1"/>
    <property type="molecule type" value="Genomic_DNA"/>
</dbReference>
<name>A0A0K1EMK4_CHOCO</name>
<evidence type="ECO:0000313" key="1">
    <source>
        <dbReference type="EMBL" id="AKT42079.1"/>
    </source>
</evidence>
<reference evidence="1 2" key="1">
    <citation type="submission" date="2015-07" db="EMBL/GenBank/DDBJ databases">
        <title>Genome analysis of myxobacterium Chondromyces crocatus Cm c5 reveals a high potential for natural compound synthesis and the genetic basis for the loss of fruiting body formation.</title>
        <authorList>
            <person name="Zaburannyi N."/>
            <person name="Bunk B."/>
            <person name="Maier J."/>
            <person name="Overmann J."/>
            <person name="Mueller R."/>
        </authorList>
    </citation>
    <scope>NUCLEOTIDE SEQUENCE [LARGE SCALE GENOMIC DNA]</scope>
    <source>
        <strain evidence="1 2">Cm c5</strain>
    </source>
</reference>
<dbReference type="Proteomes" id="UP000067626">
    <property type="component" value="Chromosome"/>
</dbReference>
<accession>A0A0K1EMK4</accession>
<dbReference type="KEGG" id="ccro:CMC5_063020"/>
<dbReference type="InterPro" id="IPR036280">
    <property type="entry name" value="Multihaem_cyt_sf"/>
</dbReference>